<evidence type="ECO:0000256" key="7">
    <source>
        <dbReference type="ARBA" id="ARBA00023242"/>
    </source>
</evidence>
<evidence type="ECO:0000256" key="5">
    <source>
        <dbReference type="ARBA" id="ARBA00022927"/>
    </source>
</evidence>
<sequence>MLLAQTTRVEERFTRHHTAVGLGIFLISAASLKLVLVGDGGTGKTTFVKRHLTATIGVEVHPLDFFTKCGKIRFYCWDTAGQEKFGGLHDGYHIHGQCAIIVFDVTARLTYENVPTWHRDLCSRFYENIPIVLCGNKVDISAKSNYNFEKSFLYLARKLAGDPSLHFVESSALAPPELQIDLAAQQTDNVNHRTYSIHIFFRREAELAAAAAQPLPDDDDDVDDVFD</sequence>
<evidence type="ECO:0000256" key="9">
    <source>
        <dbReference type="ARBA" id="ARBA00026078"/>
    </source>
</evidence>
<dbReference type="SMART" id="SM00175">
    <property type="entry name" value="RAB"/>
    <property type="match status" value="1"/>
</dbReference>
<dbReference type="GO" id="GO:0015031">
    <property type="term" value="P:protein transport"/>
    <property type="evidence" value="ECO:0007669"/>
    <property type="project" value="UniProtKB-KW"/>
</dbReference>
<dbReference type="SMART" id="SM00176">
    <property type="entry name" value="RAN"/>
    <property type="match status" value="1"/>
</dbReference>
<dbReference type="PRINTS" id="PR00449">
    <property type="entry name" value="RASTRNSFRMNG"/>
</dbReference>
<comment type="subcellular location">
    <subcellularLocation>
        <location evidence="1">Nucleus</location>
    </subcellularLocation>
</comment>
<dbReference type="PANTHER" id="PTHR24071:SF33">
    <property type="entry name" value="GTP-BINDING NUCLEAR PROTEIN RAN-1"/>
    <property type="match status" value="1"/>
</dbReference>
<comment type="similarity">
    <text evidence="2">Belongs to the small GTPase superfamily. Ran family.</text>
</comment>
<dbReference type="Pfam" id="PF00071">
    <property type="entry name" value="Ras"/>
    <property type="match status" value="1"/>
</dbReference>
<dbReference type="PROSITE" id="PS51419">
    <property type="entry name" value="RAB"/>
    <property type="match status" value="1"/>
</dbReference>
<dbReference type="InterPro" id="IPR002041">
    <property type="entry name" value="Ran_GTPase"/>
</dbReference>
<dbReference type="GO" id="GO:0005634">
    <property type="term" value="C:nucleus"/>
    <property type="evidence" value="ECO:0007669"/>
    <property type="project" value="UniProtKB-SubCell"/>
</dbReference>
<dbReference type="SMART" id="SM00173">
    <property type="entry name" value="RAS"/>
    <property type="match status" value="1"/>
</dbReference>
<evidence type="ECO:0000256" key="4">
    <source>
        <dbReference type="ARBA" id="ARBA00022741"/>
    </source>
</evidence>
<dbReference type="NCBIfam" id="TIGR00231">
    <property type="entry name" value="small_GTP"/>
    <property type="match status" value="1"/>
</dbReference>
<evidence type="ECO:0000256" key="3">
    <source>
        <dbReference type="ARBA" id="ARBA00022448"/>
    </source>
</evidence>
<dbReference type="SUPFAM" id="SSF52540">
    <property type="entry name" value="P-loop containing nucleoside triphosphate hydrolases"/>
    <property type="match status" value="1"/>
</dbReference>
<dbReference type="GO" id="GO:0005525">
    <property type="term" value="F:GTP binding"/>
    <property type="evidence" value="ECO:0007669"/>
    <property type="project" value="UniProtKB-KW"/>
</dbReference>
<keyword evidence="3" id="KW-0813">Transport</keyword>
<reference evidence="10" key="1">
    <citation type="submission" date="2021-03" db="EMBL/GenBank/DDBJ databases">
        <authorList>
            <consortium name="Genoscope - CEA"/>
            <person name="William W."/>
        </authorList>
    </citation>
    <scope>NUCLEOTIDE SEQUENCE</scope>
    <source>
        <strain evidence="10">Doubled-haploid Pahang</strain>
    </source>
</reference>
<dbReference type="GO" id="GO:0003924">
    <property type="term" value="F:GTPase activity"/>
    <property type="evidence" value="ECO:0007669"/>
    <property type="project" value="InterPro"/>
</dbReference>
<keyword evidence="6" id="KW-0342">GTP-binding</keyword>
<gene>
    <name evidence="10" type="ORF">GSMUA_97800.1</name>
</gene>
<dbReference type="InterPro" id="IPR005225">
    <property type="entry name" value="Small_GTP-bd"/>
</dbReference>
<evidence type="ECO:0000313" key="10">
    <source>
        <dbReference type="EMBL" id="CAG1860476.1"/>
    </source>
</evidence>
<keyword evidence="5" id="KW-0653">Protein transport</keyword>
<dbReference type="InterPro" id="IPR027417">
    <property type="entry name" value="P-loop_NTPase"/>
</dbReference>
<dbReference type="PROSITE" id="PS51418">
    <property type="entry name" value="RAN"/>
    <property type="match status" value="1"/>
</dbReference>
<keyword evidence="4" id="KW-0547">Nucleotide-binding</keyword>
<comment type="subunit">
    <text evidence="9">Found in a nuclear export complex with RanGTP, exportin and pre-miRNA.</text>
</comment>
<dbReference type="SMART" id="SM00174">
    <property type="entry name" value="RHO"/>
    <property type="match status" value="1"/>
</dbReference>
<accession>A0A8D7B6Q6</accession>
<evidence type="ECO:0000256" key="2">
    <source>
        <dbReference type="ARBA" id="ARBA00008028"/>
    </source>
</evidence>
<name>A0A8D7B6Q6_MUSAM</name>
<evidence type="ECO:0000256" key="6">
    <source>
        <dbReference type="ARBA" id="ARBA00023134"/>
    </source>
</evidence>
<dbReference type="AlphaFoldDB" id="A0A8D7B6Q6"/>
<dbReference type="EMBL" id="HG996466">
    <property type="protein sequence ID" value="CAG1860476.1"/>
    <property type="molecule type" value="Genomic_DNA"/>
</dbReference>
<dbReference type="PANTHER" id="PTHR24071">
    <property type="entry name" value="RAN GTPASE"/>
    <property type="match status" value="1"/>
</dbReference>
<comment type="function">
    <text evidence="8">GTP-binding protein involved in nucleocytoplasmic transport. Required for the import of protein into the nucleus and also for RNA export. Involved in chromatin condensation and control of cell cycle.</text>
</comment>
<protein>
    <submittedName>
        <fullName evidence="10">(wild Malaysian banana) hypothetical protein</fullName>
    </submittedName>
</protein>
<dbReference type="Gene3D" id="3.40.50.300">
    <property type="entry name" value="P-loop containing nucleotide triphosphate hydrolases"/>
    <property type="match status" value="1"/>
</dbReference>
<dbReference type="CDD" id="cd00877">
    <property type="entry name" value="Ran"/>
    <property type="match status" value="1"/>
</dbReference>
<keyword evidence="7" id="KW-0539">Nucleus</keyword>
<dbReference type="InterPro" id="IPR001806">
    <property type="entry name" value="Small_GTPase"/>
</dbReference>
<organism evidence="10">
    <name type="scientific">Musa acuminata subsp. malaccensis</name>
    <name type="common">Wild banana</name>
    <name type="synonym">Musa malaccensis</name>
    <dbReference type="NCBI Taxonomy" id="214687"/>
    <lineage>
        <taxon>Eukaryota</taxon>
        <taxon>Viridiplantae</taxon>
        <taxon>Streptophyta</taxon>
        <taxon>Embryophyta</taxon>
        <taxon>Tracheophyta</taxon>
        <taxon>Spermatophyta</taxon>
        <taxon>Magnoliopsida</taxon>
        <taxon>Liliopsida</taxon>
        <taxon>Zingiberales</taxon>
        <taxon>Musaceae</taxon>
        <taxon>Musa</taxon>
    </lineage>
</organism>
<dbReference type="GO" id="GO:0006913">
    <property type="term" value="P:nucleocytoplasmic transport"/>
    <property type="evidence" value="ECO:0007669"/>
    <property type="project" value="InterPro"/>
</dbReference>
<evidence type="ECO:0000256" key="1">
    <source>
        <dbReference type="ARBA" id="ARBA00004123"/>
    </source>
</evidence>
<proteinExistence type="inferred from homology"/>
<evidence type="ECO:0000256" key="8">
    <source>
        <dbReference type="ARBA" id="ARBA00024659"/>
    </source>
</evidence>